<reference evidence="2 3" key="1">
    <citation type="submission" date="2021-01" db="EMBL/GenBank/DDBJ databases">
        <title>Genomic Encyclopedia of Type Strains, Phase IV (KMG-IV): sequencing the most valuable type-strain genomes for metagenomic binning, comparative biology and taxonomic classification.</title>
        <authorList>
            <person name="Goeker M."/>
        </authorList>
    </citation>
    <scope>NUCLEOTIDE SEQUENCE [LARGE SCALE GENOMIC DNA]</scope>
    <source>
        <strain evidence="2 3">DSM 24834</strain>
    </source>
</reference>
<organism evidence="2 3">
    <name type="scientific">Rossellomorea pakistanensis</name>
    <dbReference type="NCBI Taxonomy" id="992288"/>
    <lineage>
        <taxon>Bacteria</taxon>
        <taxon>Bacillati</taxon>
        <taxon>Bacillota</taxon>
        <taxon>Bacilli</taxon>
        <taxon>Bacillales</taxon>
        <taxon>Bacillaceae</taxon>
        <taxon>Rossellomorea</taxon>
    </lineage>
</organism>
<gene>
    <name evidence="2" type="ORF">JOC86_004704</name>
</gene>
<feature type="transmembrane region" description="Helical" evidence="1">
    <location>
        <begin position="337"/>
        <end position="356"/>
    </location>
</feature>
<protein>
    <submittedName>
        <fullName evidence="2">Uncharacterized protein</fullName>
    </submittedName>
</protein>
<name>A0ABS2NJV0_9BACI</name>
<evidence type="ECO:0000313" key="2">
    <source>
        <dbReference type="EMBL" id="MBM7588129.1"/>
    </source>
</evidence>
<feature type="transmembrane region" description="Helical" evidence="1">
    <location>
        <begin position="207"/>
        <end position="229"/>
    </location>
</feature>
<evidence type="ECO:0000256" key="1">
    <source>
        <dbReference type="SAM" id="Phobius"/>
    </source>
</evidence>
<keyword evidence="1" id="KW-0472">Membrane</keyword>
<feature type="transmembrane region" description="Helical" evidence="1">
    <location>
        <begin position="249"/>
        <end position="269"/>
    </location>
</feature>
<proteinExistence type="predicted"/>
<comment type="caution">
    <text evidence="2">The sequence shown here is derived from an EMBL/GenBank/DDBJ whole genome shotgun (WGS) entry which is preliminary data.</text>
</comment>
<accession>A0ABS2NJV0</accession>
<feature type="transmembrane region" description="Helical" evidence="1">
    <location>
        <begin position="152"/>
        <end position="176"/>
    </location>
</feature>
<feature type="transmembrane region" description="Helical" evidence="1">
    <location>
        <begin position="115"/>
        <end position="132"/>
    </location>
</feature>
<dbReference type="Proteomes" id="UP001646157">
    <property type="component" value="Unassembled WGS sequence"/>
</dbReference>
<feature type="transmembrane region" description="Helical" evidence="1">
    <location>
        <begin position="290"/>
        <end position="317"/>
    </location>
</feature>
<dbReference type="EMBL" id="JAFBDZ010000007">
    <property type="protein sequence ID" value="MBM7588129.1"/>
    <property type="molecule type" value="Genomic_DNA"/>
</dbReference>
<keyword evidence="1" id="KW-0812">Transmembrane</keyword>
<keyword evidence="1" id="KW-1133">Transmembrane helix</keyword>
<keyword evidence="3" id="KW-1185">Reference proteome</keyword>
<evidence type="ECO:0000313" key="3">
    <source>
        <dbReference type="Proteomes" id="UP001646157"/>
    </source>
</evidence>
<feature type="transmembrane region" description="Helical" evidence="1">
    <location>
        <begin position="35"/>
        <end position="57"/>
    </location>
</feature>
<dbReference type="RefSeq" id="WP_239587799.1">
    <property type="nucleotide sequence ID" value="NZ_JAFBDZ010000007.1"/>
</dbReference>
<feature type="transmembrane region" description="Helical" evidence="1">
    <location>
        <begin position="77"/>
        <end position="103"/>
    </location>
</feature>
<sequence length="368" mass="40619">MGDSEKVMRESREDRANMASNFSPKPRSFLARWHWWVGYASLGWSILYCLLGFYWALGGGGFPFGENDTRGDMMGSFLSNLSADVGGTAIAIICLVGIVVALAMVQSWGRWIPKVLILSFSMLMCVTLILVVPDVRIVQNFAYMFALHFDLIDWLVVNQVFCIIGGFIWGAAAVAYHLRTREACGNCGRIDASKGTSSISMTQWGKWFTYISIILALPYGIVRWAWAAGIPLGVSGEVWVANTSLEGKMVEFILGGLHIGGAILSLGLIQSWGETFPRWCLFLAKKRIPIWFVVAPATMASAIITVAGLKTSIQIISGIVNGTFSITIDNWGEFGPTLFWLPWGISLGAATFAYYMRRRGQCKYCGRH</sequence>